<evidence type="ECO:0000256" key="7">
    <source>
        <dbReference type="ARBA" id="ARBA00023014"/>
    </source>
</evidence>
<evidence type="ECO:0000256" key="5">
    <source>
        <dbReference type="ARBA" id="ARBA00023002"/>
    </source>
</evidence>
<reference evidence="9" key="1">
    <citation type="submission" date="2018-05" db="EMBL/GenBank/DDBJ databases">
        <authorList>
            <person name="Lanie J.A."/>
            <person name="Ng W.-L."/>
            <person name="Kazmierczak K.M."/>
            <person name="Andrzejewski T.M."/>
            <person name="Davidsen T.M."/>
            <person name="Wayne K.J."/>
            <person name="Tettelin H."/>
            <person name="Glass J.I."/>
            <person name="Rusch D."/>
            <person name="Podicherti R."/>
            <person name="Tsui H.-C.T."/>
            <person name="Winkler M.E."/>
        </authorList>
    </citation>
    <scope>NUCLEOTIDE SEQUENCE</scope>
</reference>
<dbReference type="PANTHER" id="PTHR11228">
    <property type="entry name" value="RADICAL SAM DOMAIN PROTEIN"/>
    <property type="match status" value="1"/>
</dbReference>
<keyword evidence="3" id="KW-0949">S-adenosyl-L-methionine</keyword>
<protein>
    <recommendedName>
        <fullName evidence="8">Radical SAM core domain-containing protein</fullName>
    </recommendedName>
</protein>
<dbReference type="InterPro" id="IPR050377">
    <property type="entry name" value="Radical_SAM_PqqE_MftC-like"/>
</dbReference>
<dbReference type="GO" id="GO:0016491">
    <property type="term" value="F:oxidoreductase activity"/>
    <property type="evidence" value="ECO:0007669"/>
    <property type="project" value="UniProtKB-KW"/>
</dbReference>
<feature type="non-terminal residue" evidence="9">
    <location>
        <position position="1"/>
    </location>
</feature>
<dbReference type="InterPro" id="IPR013785">
    <property type="entry name" value="Aldolase_TIM"/>
</dbReference>
<dbReference type="SFLD" id="SFLDS00029">
    <property type="entry name" value="Radical_SAM"/>
    <property type="match status" value="1"/>
</dbReference>
<dbReference type="EMBL" id="UINC01135506">
    <property type="protein sequence ID" value="SVD19694.1"/>
    <property type="molecule type" value="Genomic_DNA"/>
</dbReference>
<gene>
    <name evidence="9" type="ORF">METZ01_LOCUS372548</name>
</gene>
<dbReference type="PANTHER" id="PTHR11228:SF7">
    <property type="entry name" value="PQQA PEPTIDE CYCLASE"/>
    <property type="match status" value="1"/>
</dbReference>
<dbReference type="SUPFAM" id="SSF102114">
    <property type="entry name" value="Radical SAM enzymes"/>
    <property type="match status" value="1"/>
</dbReference>
<dbReference type="InterPro" id="IPR006638">
    <property type="entry name" value="Elp3/MiaA/NifB-like_rSAM"/>
</dbReference>
<evidence type="ECO:0000256" key="1">
    <source>
        <dbReference type="ARBA" id="ARBA00001966"/>
    </source>
</evidence>
<feature type="non-terminal residue" evidence="9">
    <location>
        <position position="256"/>
    </location>
</feature>
<keyword evidence="6" id="KW-0408">Iron</keyword>
<keyword evidence="4" id="KW-0479">Metal-binding</keyword>
<keyword evidence="2" id="KW-0004">4Fe-4S</keyword>
<dbReference type="Pfam" id="PF04055">
    <property type="entry name" value="Radical_SAM"/>
    <property type="match status" value="1"/>
</dbReference>
<dbReference type="InterPro" id="IPR058240">
    <property type="entry name" value="rSAM_sf"/>
</dbReference>
<dbReference type="SMART" id="SM00729">
    <property type="entry name" value="Elp3"/>
    <property type="match status" value="1"/>
</dbReference>
<proteinExistence type="predicted"/>
<keyword evidence="7" id="KW-0411">Iron-sulfur</keyword>
<dbReference type="SFLD" id="SFLDG01067">
    <property type="entry name" value="SPASM/twitch_domain_containing"/>
    <property type="match status" value="1"/>
</dbReference>
<name>A0A382TC23_9ZZZZ</name>
<accession>A0A382TC23</accession>
<dbReference type="CDD" id="cd01335">
    <property type="entry name" value="Radical_SAM"/>
    <property type="match status" value="1"/>
</dbReference>
<dbReference type="GO" id="GO:0032324">
    <property type="term" value="P:molybdopterin cofactor biosynthetic process"/>
    <property type="evidence" value="ECO:0007669"/>
    <property type="project" value="UniProtKB-ARBA"/>
</dbReference>
<organism evidence="9">
    <name type="scientific">marine metagenome</name>
    <dbReference type="NCBI Taxonomy" id="408172"/>
    <lineage>
        <taxon>unclassified sequences</taxon>
        <taxon>metagenomes</taxon>
        <taxon>ecological metagenomes</taxon>
    </lineage>
</organism>
<dbReference type="InterPro" id="IPR007197">
    <property type="entry name" value="rSAM"/>
</dbReference>
<evidence type="ECO:0000256" key="6">
    <source>
        <dbReference type="ARBA" id="ARBA00023004"/>
    </source>
</evidence>
<dbReference type="GO" id="GO:0046872">
    <property type="term" value="F:metal ion binding"/>
    <property type="evidence" value="ECO:0007669"/>
    <property type="project" value="UniProtKB-KW"/>
</dbReference>
<sequence length="256" mass="29139">MKSFIGKASFAINIIKSKIFRQVIPLQVQLTVTDHCNLRCNYCYADYPARGHKDLSIEEIFKIIDDLKKLGTRRINLVGGEPLSRSDIGDIINYITERNIQCALTTNGYLVPAKLEYVKKLNVLCVSLDGEKIENDANRGEGSFEKAFNAVMIAKEHGIPVQVACVITRKNLYSIEWLLQKGKEFGFQVGFSTLIQKTVDGKKESAPDIPSDDEYRKIIKRIIELKDEGYPVLFSKKNLEYALNWEYGYDTDKIID</sequence>
<evidence type="ECO:0000256" key="2">
    <source>
        <dbReference type="ARBA" id="ARBA00022485"/>
    </source>
</evidence>
<evidence type="ECO:0000256" key="4">
    <source>
        <dbReference type="ARBA" id="ARBA00022723"/>
    </source>
</evidence>
<keyword evidence="5" id="KW-0560">Oxidoreductase</keyword>
<dbReference type="AlphaFoldDB" id="A0A382TC23"/>
<dbReference type="PROSITE" id="PS01305">
    <property type="entry name" value="MOAA_NIFB_PQQE"/>
    <property type="match status" value="1"/>
</dbReference>
<dbReference type="InterPro" id="IPR000385">
    <property type="entry name" value="MoaA_NifB_PqqE_Fe-S-bd_CS"/>
</dbReference>
<dbReference type="Gene3D" id="3.20.20.70">
    <property type="entry name" value="Aldolase class I"/>
    <property type="match status" value="1"/>
</dbReference>
<dbReference type="PROSITE" id="PS51918">
    <property type="entry name" value="RADICAL_SAM"/>
    <property type="match status" value="1"/>
</dbReference>
<comment type="cofactor">
    <cofactor evidence="1">
        <name>[4Fe-4S] cluster</name>
        <dbReference type="ChEBI" id="CHEBI:49883"/>
    </cofactor>
</comment>
<evidence type="ECO:0000313" key="9">
    <source>
        <dbReference type="EMBL" id="SVD19694.1"/>
    </source>
</evidence>
<evidence type="ECO:0000259" key="8">
    <source>
        <dbReference type="PROSITE" id="PS51918"/>
    </source>
</evidence>
<dbReference type="SFLD" id="SFLDG01386">
    <property type="entry name" value="main_SPASM_domain-containing"/>
    <property type="match status" value="1"/>
</dbReference>
<evidence type="ECO:0000256" key="3">
    <source>
        <dbReference type="ARBA" id="ARBA00022691"/>
    </source>
</evidence>
<feature type="domain" description="Radical SAM core" evidence="8">
    <location>
        <begin position="20"/>
        <end position="231"/>
    </location>
</feature>
<dbReference type="GO" id="GO:0051539">
    <property type="term" value="F:4 iron, 4 sulfur cluster binding"/>
    <property type="evidence" value="ECO:0007669"/>
    <property type="project" value="UniProtKB-KW"/>
</dbReference>